<dbReference type="RefSeq" id="WP_160329652.1">
    <property type="nucleotide sequence ID" value="NZ_JAJA02000001.1"/>
</dbReference>
<organism evidence="1 2">
    <name type="scientific">Lysobacter capsici AZ78</name>
    <dbReference type="NCBI Taxonomy" id="1444315"/>
    <lineage>
        <taxon>Bacteria</taxon>
        <taxon>Pseudomonadati</taxon>
        <taxon>Pseudomonadota</taxon>
        <taxon>Gammaproteobacteria</taxon>
        <taxon>Lysobacterales</taxon>
        <taxon>Lysobacteraceae</taxon>
        <taxon>Lysobacter</taxon>
    </lineage>
</organism>
<dbReference type="InterPro" id="IPR029069">
    <property type="entry name" value="HotDog_dom_sf"/>
</dbReference>
<keyword evidence="2" id="KW-1185">Reference proteome</keyword>
<dbReference type="EMBL" id="JAJA02000001">
    <property type="protein sequence ID" value="KWS06137.1"/>
    <property type="molecule type" value="Genomic_DNA"/>
</dbReference>
<name>A0A108UBQ9_9GAMM</name>
<accession>A0A108UBQ9</accession>
<comment type="caution">
    <text evidence="1">The sequence shown here is derived from an EMBL/GenBank/DDBJ whole genome shotgun (WGS) entry which is preliminary data.</text>
</comment>
<dbReference type="AlphaFoldDB" id="A0A108UBQ9"/>
<dbReference type="Pfam" id="PF14539">
    <property type="entry name" value="DUF4442"/>
    <property type="match status" value="1"/>
</dbReference>
<sequence length="165" mass="17754">MSDLSGSLGRLGFLPRGWRYRIVSAALGRQSRYFRTHGFRIVDIEPGRVSILAGNRRHLRNRAGGIHSMAASLAGEYAAALVVAQHLARGAKLVVKAVQADFRKPLRGDIHAHASIDATQIVAVSGSTEGRARIAMRVVDASGTVPIRGHVDVVWRSSSRADGLL</sequence>
<dbReference type="SUPFAM" id="SSF54637">
    <property type="entry name" value="Thioesterase/thiol ester dehydrase-isomerase"/>
    <property type="match status" value="1"/>
</dbReference>
<dbReference type="Gene3D" id="3.10.129.10">
    <property type="entry name" value="Hotdog Thioesterase"/>
    <property type="match status" value="1"/>
</dbReference>
<protein>
    <recommendedName>
        <fullName evidence="3">DUF4442 domain-containing protein</fullName>
    </recommendedName>
</protein>
<gene>
    <name evidence="1" type="ORF">AZ78_3691</name>
</gene>
<proteinExistence type="predicted"/>
<reference evidence="1 2" key="1">
    <citation type="journal article" date="2014" name="Genome Announc.">
        <title>Draft Genome Sequence of Lysobacter capsici AZ78, a Bacterium Antagonistic to Plant-Pathogenic Oomycetes.</title>
        <authorList>
            <person name="Puopolo G."/>
            <person name="Sonego P."/>
            <person name="Engelen K."/>
            <person name="Pertot I."/>
        </authorList>
    </citation>
    <scope>NUCLEOTIDE SEQUENCE [LARGE SCALE GENOMIC DNA]</scope>
    <source>
        <strain evidence="1 2">AZ78</strain>
    </source>
</reference>
<dbReference type="InterPro" id="IPR027961">
    <property type="entry name" value="DUF4442"/>
</dbReference>
<evidence type="ECO:0000313" key="1">
    <source>
        <dbReference type="EMBL" id="KWS06137.1"/>
    </source>
</evidence>
<evidence type="ECO:0008006" key="3">
    <source>
        <dbReference type="Google" id="ProtNLM"/>
    </source>
</evidence>
<dbReference type="OrthoDB" id="6027522at2"/>
<dbReference type="Proteomes" id="UP000023435">
    <property type="component" value="Unassembled WGS sequence"/>
</dbReference>
<evidence type="ECO:0000313" key="2">
    <source>
        <dbReference type="Proteomes" id="UP000023435"/>
    </source>
</evidence>